<dbReference type="InterPro" id="IPR036928">
    <property type="entry name" value="AS_sf"/>
</dbReference>
<dbReference type="Proteomes" id="UP000274843">
    <property type="component" value="Unassembled WGS sequence"/>
</dbReference>
<evidence type="ECO:0000259" key="1">
    <source>
        <dbReference type="Pfam" id="PF01425"/>
    </source>
</evidence>
<evidence type="ECO:0000313" key="2">
    <source>
        <dbReference type="EMBL" id="ROS43196.1"/>
    </source>
</evidence>
<dbReference type="GeneID" id="301846887"/>
<dbReference type="EMBL" id="RKHY01000001">
    <property type="protein sequence ID" value="ROS43196.1"/>
    <property type="molecule type" value="Genomic_DNA"/>
</dbReference>
<dbReference type="PANTHER" id="PTHR11895:SF170">
    <property type="entry name" value="AMIDASE"/>
    <property type="match status" value="1"/>
</dbReference>
<dbReference type="AlphaFoldDB" id="A0A3N2H2P3"/>
<dbReference type="Gene3D" id="1.10.20.60">
    <property type="entry name" value="Glu-tRNAGln amidotransferase C subunit, N-terminal domain"/>
    <property type="match status" value="1"/>
</dbReference>
<dbReference type="NCBIfam" id="NF005565">
    <property type="entry name" value="PRK07235.1"/>
    <property type="match status" value="1"/>
</dbReference>
<dbReference type="InterPro" id="IPR023631">
    <property type="entry name" value="Amidase_dom"/>
</dbReference>
<reference evidence="2 3" key="1">
    <citation type="submission" date="2018-11" db="EMBL/GenBank/DDBJ databases">
        <title>Sequencing the genomes of 1000 actinobacteria strains.</title>
        <authorList>
            <person name="Klenk H.-P."/>
        </authorList>
    </citation>
    <scope>NUCLEOTIDE SEQUENCE [LARGE SCALE GENOMIC DNA]</scope>
    <source>
        <strain evidence="2 3">DSM 44348</strain>
    </source>
</reference>
<evidence type="ECO:0000313" key="3">
    <source>
        <dbReference type="Proteomes" id="UP000274843"/>
    </source>
</evidence>
<organism evidence="2 3">
    <name type="scientific">Amycolatopsis thermoflava</name>
    <dbReference type="NCBI Taxonomy" id="84480"/>
    <lineage>
        <taxon>Bacteria</taxon>
        <taxon>Bacillati</taxon>
        <taxon>Actinomycetota</taxon>
        <taxon>Actinomycetes</taxon>
        <taxon>Pseudonocardiales</taxon>
        <taxon>Pseudonocardiaceae</taxon>
        <taxon>Amycolatopsis</taxon>
        <taxon>Amycolatopsis methanolica group</taxon>
    </lineage>
</organism>
<feature type="domain" description="Amidase" evidence="1">
    <location>
        <begin position="82"/>
        <end position="488"/>
    </location>
</feature>
<gene>
    <name evidence="2" type="ORF">EDD35_5598</name>
</gene>
<proteinExistence type="predicted"/>
<dbReference type="Pfam" id="PF01425">
    <property type="entry name" value="Amidase"/>
    <property type="match status" value="1"/>
</dbReference>
<accession>A0A3N2H2P3</accession>
<dbReference type="PANTHER" id="PTHR11895">
    <property type="entry name" value="TRANSAMIDASE"/>
    <property type="match status" value="1"/>
</dbReference>
<dbReference type="InterPro" id="IPR000120">
    <property type="entry name" value="Amidase"/>
</dbReference>
<dbReference type="Gene3D" id="3.90.1300.10">
    <property type="entry name" value="Amidase signature (AS) domain"/>
    <property type="match status" value="1"/>
</dbReference>
<dbReference type="InterPro" id="IPR020556">
    <property type="entry name" value="Amidase_CS"/>
</dbReference>
<name>A0A3N2H2P3_9PSEU</name>
<keyword evidence="3" id="KW-1185">Reference proteome</keyword>
<sequence length="506" mass="53425">MPVVPPSPEELAELAARHGFRLGEADRKSFAGLVEANLAAHEAVEHLYARSAPSAPRRDYEWPADNPLGAWYVRTRIPPTGDGPLSGREVVIKDNIAVAGVPMMNGSRAVEGFVPRRDATVVSRVLAAGGTIVGKAVCEDLCYSGSSFTSASGPVRNPWDPTRHAGGSSSGNAALLAAGEADFAIGGDQGGSVRIPAAFCGVVGHKPTHGLVPYTGAFPIETTIDHLGPMTRTVRDAALLLSVLAGDDGFDPRQFRTPEPPDYLAAVEQDIRGVRVGVLTEGFGLPMSEPGVDDAVRAAADRLAAAGAVVSEVSVPWHREGLDVWTVIGTDGTARQMIDGNGYGMNVPGRYDPELMVHFARGRRVHADDMSDTLKTMILTGAYAAERYDMRHYAMARELAWELRAGYDAALAEVDVLVLPTVPYVAKPLPGPDATREERMVNALGMVGNTAPFDASGHPAISVPAAPVDGLPTGLMIAGRRFDDATVLRVAAAYEREVGGFPVAAR</sequence>
<dbReference type="GO" id="GO:0003824">
    <property type="term" value="F:catalytic activity"/>
    <property type="evidence" value="ECO:0007669"/>
    <property type="project" value="InterPro"/>
</dbReference>
<dbReference type="SUPFAM" id="SSF75304">
    <property type="entry name" value="Amidase signature (AS) enzymes"/>
    <property type="match status" value="1"/>
</dbReference>
<protein>
    <submittedName>
        <fullName evidence="2">Amidase</fullName>
    </submittedName>
</protein>
<comment type="caution">
    <text evidence="2">The sequence shown here is derived from an EMBL/GenBank/DDBJ whole genome shotgun (WGS) entry which is preliminary data.</text>
</comment>
<dbReference type="RefSeq" id="WP_027935049.1">
    <property type="nucleotide sequence ID" value="NZ_RKHY01000001.1"/>
</dbReference>
<dbReference type="PROSITE" id="PS00571">
    <property type="entry name" value="AMIDASES"/>
    <property type="match status" value="1"/>
</dbReference>